<dbReference type="EMBL" id="FNEZ01000002">
    <property type="protein sequence ID" value="SDJ63921.1"/>
    <property type="molecule type" value="Genomic_DNA"/>
</dbReference>
<keyword evidence="2 5" id="KW-0812">Transmembrane</keyword>
<dbReference type="InterPro" id="IPR016944">
    <property type="entry name" value="UCP030066"/>
</dbReference>
<dbReference type="Pfam" id="PF13564">
    <property type="entry name" value="DoxX_2"/>
    <property type="match status" value="1"/>
</dbReference>
<dbReference type="InterPro" id="IPR032808">
    <property type="entry name" value="DoxX"/>
</dbReference>
<feature type="transmembrane region" description="Helical" evidence="5">
    <location>
        <begin position="96"/>
        <end position="115"/>
    </location>
</feature>
<dbReference type="Proteomes" id="UP000199580">
    <property type="component" value="Unassembled WGS sequence"/>
</dbReference>
<dbReference type="OrthoDB" id="7960583at2"/>
<feature type="transmembrane region" description="Helical" evidence="5">
    <location>
        <begin position="40"/>
        <end position="60"/>
    </location>
</feature>
<dbReference type="GO" id="GO:0016020">
    <property type="term" value="C:membrane"/>
    <property type="evidence" value="ECO:0007669"/>
    <property type="project" value="UniProtKB-SubCell"/>
</dbReference>
<protein>
    <submittedName>
        <fullName evidence="6">DoxX-like family protein</fullName>
    </submittedName>
</protein>
<feature type="transmembrane region" description="Helical" evidence="5">
    <location>
        <begin position="72"/>
        <end position="90"/>
    </location>
</feature>
<keyword evidence="3 5" id="KW-1133">Transmembrane helix</keyword>
<feature type="transmembrane region" description="Helical" evidence="5">
    <location>
        <begin position="7"/>
        <end position="28"/>
    </location>
</feature>
<evidence type="ECO:0000313" key="6">
    <source>
        <dbReference type="EMBL" id="SDJ63921.1"/>
    </source>
</evidence>
<keyword evidence="7" id="KW-1185">Reference proteome</keyword>
<proteinExistence type="predicted"/>
<name>A0A1G8VCV9_9FLAO</name>
<evidence type="ECO:0000313" key="7">
    <source>
        <dbReference type="Proteomes" id="UP000199580"/>
    </source>
</evidence>
<dbReference type="RefSeq" id="WP_091392931.1">
    <property type="nucleotide sequence ID" value="NZ_BKAI01000003.1"/>
</dbReference>
<sequence>MKNIKITYWTLTIIFAALMILDGIGGVTQQQEGQAALRQLGYPIYLMCIIGTAKILGAMALVQNKFSTLKEWAFAGFAFNFIGASLSWAFSGGQVLLVLIPLVMLVFMALVYYFWKRFQETLL</sequence>
<organism evidence="6 7">
    <name type="scientific">Flavobacterium noncentrifugens</name>
    <dbReference type="NCBI Taxonomy" id="1128970"/>
    <lineage>
        <taxon>Bacteria</taxon>
        <taxon>Pseudomonadati</taxon>
        <taxon>Bacteroidota</taxon>
        <taxon>Flavobacteriia</taxon>
        <taxon>Flavobacteriales</taxon>
        <taxon>Flavobacteriaceae</taxon>
        <taxon>Flavobacterium</taxon>
    </lineage>
</organism>
<dbReference type="PIRSF" id="PIRSF030066">
    <property type="entry name" value="UCP030066"/>
    <property type="match status" value="1"/>
</dbReference>
<evidence type="ECO:0000256" key="3">
    <source>
        <dbReference type="ARBA" id="ARBA00022989"/>
    </source>
</evidence>
<accession>A0A1G8VCV9</accession>
<evidence type="ECO:0000256" key="5">
    <source>
        <dbReference type="SAM" id="Phobius"/>
    </source>
</evidence>
<reference evidence="6 7" key="1">
    <citation type="submission" date="2016-10" db="EMBL/GenBank/DDBJ databases">
        <authorList>
            <person name="de Groot N.N."/>
        </authorList>
    </citation>
    <scope>NUCLEOTIDE SEQUENCE [LARGE SCALE GENOMIC DNA]</scope>
    <source>
        <strain evidence="6 7">CGMCC 1.10076</strain>
    </source>
</reference>
<comment type="subcellular location">
    <subcellularLocation>
        <location evidence="1">Membrane</location>
        <topology evidence="1">Multi-pass membrane protein</topology>
    </subcellularLocation>
</comment>
<keyword evidence="4 5" id="KW-0472">Membrane</keyword>
<evidence type="ECO:0000256" key="2">
    <source>
        <dbReference type="ARBA" id="ARBA00022692"/>
    </source>
</evidence>
<dbReference type="AlphaFoldDB" id="A0A1G8VCV9"/>
<evidence type="ECO:0000256" key="1">
    <source>
        <dbReference type="ARBA" id="ARBA00004141"/>
    </source>
</evidence>
<evidence type="ECO:0000256" key="4">
    <source>
        <dbReference type="ARBA" id="ARBA00023136"/>
    </source>
</evidence>
<gene>
    <name evidence="6" type="ORF">SAMN04487935_1295</name>
</gene>
<dbReference type="STRING" id="1128970.SAMN04487935_1295"/>